<evidence type="ECO:0000259" key="1">
    <source>
        <dbReference type="PROSITE" id="PS51819"/>
    </source>
</evidence>
<dbReference type="InterPro" id="IPR058997">
    <property type="entry name" value="YycE-like_C"/>
</dbReference>
<dbReference type="RefSeq" id="WP_060306805.1">
    <property type="nucleotide sequence ID" value="NZ_CP013464.1"/>
</dbReference>
<dbReference type="Pfam" id="PF22659">
    <property type="entry name" value="YycE-like_C"/>
    <property type="match status" value="1"/>
</dbReference>
<feature type="domain" description="VOC" evidence="1">
    <location>
        <begin position="1"/>
        <end position="125"/>
    </location>
</feature>
<reference evidence="2 3" key="1">
    <citation type="submission" date="2015-11" db="EMBL/GenBank/DDBJ databases">
        <title>Expanding the genomic diversity of Burkholderia species for the development of highly accurate diagnostics.</title>
        <authorList>
            <person name="Sahl J."/>
            <person name="Keim P."/>
            <person name="Wagner D."/>
        </authorList>
    </citation>
    <scope>NUCLEOTIDE SEQUENCE [LARGE SCALE GENOMIC DNA]</scope>
    <source>
        <strain evidence="2 3">MSMB2167WGS</strain>
    </source>
</reference>
<dbReference type="CDD" id="cd06587">
    <property type="entry name" value="VOC"/>
    <property type="match status" value="1"/>
</dbReference>
<comment type="caution">
    <text evidence="2">The sequence shown here is derived from an EMBL/GenBank/DDBJ whole genome shotgun (WGS) entry which is preliminary data.</text>
</comment>
<dbReference type="Gene3D" id="3.10.180.10">
    <property type="entry name" value="2,3-Dihydroxybiphenyl 1,2-Dioxygenase, domain 1"/>
    <property type="match status" value="1"/>
</dbReference>
<dbReference type="SUPFAM" id="SSF54593">
    <property type="entry name" value="Glyoxalase/Bleomycin resistance protein/Dihydroxybiphenyl dioxygenase"/>
    <property type="match status" value="1"/>
</dbReference>
<evidence type="ECO:0000313" key="2">
    <source>
        <dbReference type="EMBL" id="KWE07134.1"/>
    </source>
</evidence>
<dbReference type="EMBL" id="LPIX01000035">
    <property type="protein sequence ID" value="KWE07134.1"/>
    <property type="molecule type" value="Genomic_DNA"/>
</dbReference>
<dbReference type="InterPro" id="IPR029068">
    <property type="entry name" value="Glyas_Bleomycin-R_OHBP_Dase"/>
</dbReference>
<evidence type="ECO:0000313" key="3">
    <source>
        <dbReference type="Proteomes" id="UP000062998"/>
    </source>
</evidence>
<dbReference type="InterPro" id="IPR058998">
    <property type="entry name" value="YycE-like_N"/>
</dbReference>
<organism evidence="2 3">
    <name type="scientific">Burkholderia ubonensis</name>
    <dbReference type="NCBI Taxonomy" id="101571"/>
    <lineage>
        <taxon>Bacteria</taxon>
        <taxon>Pseudomonadati</taxon>
        <taxon>Pseudomonadota</taxon>
        <taxon>Betaproteobacteria</taxon>
        <taxon>Burkholderiales</taxon>
        <taxon>Burkholderiaceae</taxon>
        <taxon>Burkholderia</taxon>
        <taxon>Burkholderia cepacia complex</taxon>
    </lineage>
</organism>
<dbReference type="PROSITE" id="PS51819">
    <property type="entry name" value="VOC"/>
    <property type="match status" value="1"/>
</dbReference>
<dbReference type="AlphaFoldDB" id="A0A108ECW1"/>
<proteinExistence type="predicted"/>
<dbReference type="OrthoDB" id="8018325at2"/>
<accession>A0A108ECW1</accession>
<protein>
    <submittedName>
        <fullName evidence="2">Glyoxalase</fullName>
    </submittedName>
</protein>
<dbReference type="InterPro" id="IPR037523">
    <property type="entry name" value="VOC_core"/>
</dbReference>
<sequence length="129" mass="14555">MQAHLRIARPVSHLAATERMYCDAFGLAVLARFQDHDGFDGVMLGCEGTDYHFEFTHCRTHPVAPTPTPEDLIVLYLPDGETWKAACDRATAHGFVRVKAFNPYWDASGQTFEDLDGYRIVLQNAAWPR</sequence>
<name>A0A108ECW1_9BURK</name>
<dbReference type="Pfam" id="PF22658">
    <property type="entry name" value="YycE-like_N"/>
    <property type="match status" value="1"/>
</dbReference>
<gene>
    <name evidence="2" type="ORF">WL73_10160</name>
</gene>
<dbReference type="Proteomes" id="UP000062998">
    <property type="component" value="Unassembled WGS sequence"/>
</dbReference>